<proteinExistence type="predicted"/>
<feature type="region of interest" description="Disordered" evidence="3">
    <location>
        <begin position="347"/>
        <end position="377"/>
    </location>
</feature>
<feature type="compositionally biased region" description="Low complexity" evidence="3">
    <location>
        <begin position="1"/>
        <end position="65"/>
    </location>
</feature>
<dbReference type="Gene3D" id="3.30.710.10">
    <property type="entry name" value="Potassium Channel Kv1.1, Chain A"/>
    <property type="match status" value="1"/>
</dbReference>
<keyword evidence="2" id="KW-0175">Coiled coil</keyword>
<dbReference type="EMBL" id="JADXDR010000268">
    <property type="protein sequence ID" value="KAI7835431.1"/>
    <property type="molecule type" value="Genomic_DNA"/>
</dbReference>
<comment type="pathway">
    <text evidence="1">Protein modification; protein ubiquitination.</text>
</comment>
<evidence type="ECO:0000256" key="1">
    <source>
        <dbReference type="ARBA" id="ARBA00004906"/>
    </source>
</evidence>
<sequence length="410" mass="42698">MEVEAAAAAAAAAAGAAAPAAAAPEQQQQQQQQQQPGAAAAPPPAGAQQAAPAPAAAGAQQAAAAAGGGGGEAAAEAAAGAAPEPAAAAPPPPDFAYSPEDQCDLVIKTADGKRIAVHRLIVLRVAGFFEELLEACAGENEVSVPETYAVFKGRLLDLIYDRAVQIQPAAALQVFQLADKYQAPSIMEACRAVFNSTAFVPRLRKPDGSVLGVGDADWLEVVALASKHGFEELFKKCTQYMETVCKMKNQAADALAGFIQGAQQLKELRQDHMLALMVTFAKCTQEAEVELRLQKAQVEAEAVENKRAVEEATKKLTTKTAAYAKLLQKHNRLMAACDKHRVTWHRDLDPSKDKKRKRGAAQAQQGGAAAAAAPAAPAPAAPAQVAAVAAAAEFVDVDGFLAELEPDFQL</sequence>
<feature type="domain" description="BTB" evidence="4">
    <location>
        <begin position="103"/>
        <end position="168"/>
    </location>
</feature>
<protein>
    <recommendedName>
        <fullName evidence="4">BTB domain-containing protein</fullName>
    </recommendedName>
</protein>
<dbReference type="AlphaFoldDB" id="A0AAD5GWS4"/>
<dbReference type="SMART" id="SM00225">
    <property type="entry name" value="BTB"/>
    <property type="match status" value="1"/>
</dbReference>
<evidence type="ECO:0000313" key="6">
    <source>
        <dbReference type="Proteomes" id="UP001205105"/>
    </source>
</evidence>
<feature type="compositionally biased region" description="Low complexity" evidence="3">
    <location>
        <begin position="360"/>
        <end position="375"/>
    </location>
</feature>
<dbReference type="InterPro" id="IPR051481">
    <property type="entry name" value="BTB-POZ/Galectin-3-binding"/>
</dbReference>
<dbReference type="PROSITE" id="PS50097">
    <property type="entry name" value="BTB"/>
    <property type="match status" value="1"/>
</dbReference>
<evidence type="ECO:0000256" key="2">
    <source>
        <dbReference type="SAM" id="Coils"/>
    </source>
</evidence>
<dbReference type="PANTHER" id="PTHR24410">
    <property type="entry name" value="HL07962P-RELATED"/>
    <property type="match status" value="1"/>
</dbReference>
<dbReference type="Pfam" id="PF00651">
    <property type="entry name" value="BTB"/>
    <property type="match status" value="1"/>
</dbReference>
<gene>
    <name evidence="5" type="ORF">COHA_010677</name>
</gene>
<name>A0AAD5GWS4_9CHLO</name>
<feature type="region of interest" description="Disordered" evidence="3">
    <location>
        <begin position="1"/>
        <end position="95"/>
    </location>
</feature>
<dbReference type="Proteomes" id="UP001205105">
    <property type="component" value="Unassembled WGS sequence"/>
</dbReference>
<evidence type="ECO:0000259" key="4">
    <source>
        <dbReference type="PROSITE" id="PS50097"/>
    </source>
</evidence>
<dbReference type="InterPro" id="IPR000210">
    <property type="entry name" value="BTB/POZ_dom"/>
</dbReference>
<dbReference type="CDD" id="cd18186">
    <property type="entry name" value="BTB_POZ_ZBTB_KLHL-like"/>
    <property type="match status" value="1"/>
</dbReference>
<keyword evidence="6" id="KW-1185">Reference proteome</keyword>
<dbReference type="PANTHER" id="PTHR24410:SF23">
    <property type="entry name" value="BTB DOMAIN-CONTAINING PROTEIN-RELATED"/>
    <property type="match status" value="1"/>
</dbReference>
<dbReference type="InterPro" id="IPR011333">
    <property type="entry name" value="SKP1/BTB/POZ_sf"/>
</dbReference>
<evidence type="ECO:0000256" key="3">
    <source>
        <dbReference type="SAM" id="MobiDB-lite"/>
    </source>
</evidence>
<organism evidence="5 6">
    <name type="scientific">Chlorella ohadii</name>
    <dbReference type="NCBI Taxonomy" id="2649997"/>
    <lineage>
        <taxon>Eukaryota</taxon>
        <taxon>Viridiplantae</taxon>
        <taxon>Chlorophyta</taxon>
        <taxon>core chlorophytes</taxon>
        <taxon>Trebouxiophyceae</taxon>
        <taxon>Chlorellales</taxon>
        <taxon>Chlorellaceae</taxon>
        <taxon>Chlorella clade</taxon>
        <taxon>Chlorella</taxon>
    </lineage>
</organism>
<evidence type="ECO:0000313" key="5">
    <source>
        <dbReference type="EMBL" id="KAI7835431.1"/>
    </source>
</evidence>
<dbReference type="SUPFAM" id="SSF54695">
    <property type="entry name" value="POZ domain"/>
    <property type="match status" value="1"/>
</dbReference>
<feature type="coiled-coil region" evidence="2">
    <location>
        <begin position="286"/>
        <end position="315"/>
    </location>
</feature>
<accession>A0AAD5GWS4</accession>
<comment type="caution">
    <text evidence="5">The sequence shown here is derived from an EMBL/GenBank/DDBJ whole genome shotgun (WGS) entry which is preliminary data.</text>
</comment>
<feature type="compositionally biased region" description="Low complexity" evidence="3">
    <location>
        <begin position="73"/>
        <end position="87"/>
    </location>
</feature>
<reference evidence="5" key="1">
    <citation type="submission" date="2020-11" db="EMBL/GenBank/DDBJ databases">
        <title>Chlorella ohadii genome sequencing and assembly.</title>
        <authorList>
            <person name="Murik O."/>
            <person name="Treves H."/>
            <person name="Kedem I."/>
            <person name="Shotland Y."/>
            <person name="Kaplan A."/>
        </authorList>
    </citation>
    <scope>NUCLEOTIDE SEQUENCE</scope>
    <source>
        <strain evidence="5">1</strain>
    </source>
</reference>